<proteinExistence type="predicted"/>
<keyword evidence="3" id="KW-1185">Reference proteome</keyword>
<feature type="compositionally biased region" description="Low complexity" evidence="1">
    <location>
        <begin position="70"/>
        <end position="82"/>
    </location>
</feature>
<organism evidence="2 3">
    <name type="scientific">Ameca splendens</name>
    <dbReference type="NCBI Taxonomy" id="208324"/>
    <lineage>
        <taxon>Eukaryota</taxon>
        <taxon>Metazoa</taxon>
        <taxon>Chordata</taxon>
        <taxon>Craniata</taxon>
        <taxon>Vertebrata</taxon>
        <taxon>Euteleostomi</taxon>
        <taxon>Actinopterygii</taxon>
        <taxon>Neopterygii</taxon>
        <taxon>Teleostei</taxon>
        <taxon>Neoteleostei</taxon>
        <taxon>Acanthomorphata</taxon>
        <taxon>Ovalentaria</taxon>
        <taxon>Atherinomorphae</taxon>
        <taxon>Cyprinodontiformes</taxon>
        <taxon>Goodeidae</taxon>
        <taxon>Ameca</taxon>
    </lineage>
</organism>
<evidence type="ECO:0000313" key="2">
    <source>
        <dbReference type="EMBL" id="MEQ2305592.1"/>
    </source>
</evidence>
<feature type="compositionally biased region" description="Basic and acidic residues" evidence="1">
    <location>
        <begin position="57"/>
        <end position="67"/>
    </location>
</feature>
<comment type="caution">
    <text evidence="2">The sequence shown here is derived from an EMBL/GenBank/DDBJ whole genome shotgun (WGS) entry which is preliminary data.</text>
</comment>
<sequence>MADMDFMDNHGVLPVESQNTPPTSMSLGSPDSSEPSSKICCPTLGDESASGTPTTGDRSEASPKPDTGHSSSAEPAASSPRPIRVRHPDFG</sequence>
<dbReference type="Proteomes" id="UP001469553">
    <property type="component" value="Unassembled WGS sequence"/>
</dbReference>
<evidence type="ECO:0000313" key="3">
    <source>
        <dbReference type="Proteomes" id="UP001469553"/>
    </source>
</evidence>
<gene>
    <name evidence="2" type="ORF">AMECASPLE_039376</name>
</gene>
<evidence type="ECO:0000256" key="1">
    <source>
        <dbReference type="SAM" id="MobiDB-lite"/>
    </source>
</evidence>
<accession>A0ABV0ZH73</accession>
<name>A0ABV0ZH73_9TELE</name>
<protein>
    <submittedName>
        <fullName evidence="2">Uncharacterized protein</fullName>
    </submittedName>
</protein>
<reference evidence="2 3" key="1">
    <citation type="submission" date="2021-06" db="EMBL/GenBank/DDBJ databases">
        <authorList>
            <person name="Palmer J.M."/>
        </authorList>
    </citation>
    <scope>NUCLEOTIDE SEQUENCE [LARGE SCALE GENOMIC DNA]</scope>
    <source>
        <strain evidence="2 3">AS_MEX2019</strain>
        <tissue evidence="2">Muscle</tissue>
    </source>
</reference>
<dbReference type="EMBL" id="JAHRIP010064619">
    <property type="protein sequence ID" value="MEQ2305592.1"/>
    <property type="molecule type" value="Genomic_DNA"/>
</dbReference>
<feature type="region of interest" description="Disordered" evidence="1">
    <location>
        <begin position="1"/>
        <end position="91"/>
    </location>
</feature>
<feature type="compositionally biased region" description="Low complexity" evidence="1">
    <location>
        <begin position="24"/>
        <end position="37"/>
    </location>
</feature>